<dbReference type="InterPro" id="IPR013762">
    <property type="entry name" value="Integrase-like_cat_sf"/>
</dbReference>
<organism evidence="3 4">
    <name type="scientific">Cafeteria roenbergensis</name>
    <name type="common">Marine flagellate</name>
    <dbReference type="NCBI Taxonomy" id="33653"/>
    <lineage>
        <taxon>Eukaryota</taxon>
        <taxon>Sar</taxon>
        <taxon>Stramenopiles</taxon>
        <taxon>Bigyra</taxon>
        <taxon>Opalozoa</taxon>
        <taxon>Bicosoecida</taxon>
        <taxon>Cafeteriaceae</taxon>
        <taxon>Cafeteria</taxon>
    </lineage>
</organism>
<name>A0A5A8D988_CAFRO</name>
<sequence length="1338" mass="143272">MASSTRRSAAAAAAAAAAESAAVAPASPPDLVEPQDFRLADLAAGSSDTSWLDFANELAGPDGLVLSAFRGAARCLPAEQTEVESVRKIASFVCAAFSFDNQDGPFGQPLFHAAARALRVPSRYTFVTTALNQLVDELNASPPSAEARKRLTELLSVSESEYDESGPPPTTVTLQAQKMLHQSAPSVLTSIVGTSDNAMRLLCQRIARCAIGPGALALPTPRDVQRSPAAAMPEATTWLLTSFESREDAGEFSVIEGVDGNAAVTAFLRFAEAARSGGPRPLIPFDPFPTLTKVLSFVSHQRFRAGPSVRLGLDRTVLTEVSSVLARAELMWVFDALAHAGEASSTWFFNAVCAAKPVLPGLVAAACAALGAAAGVALDPDIRAFLDRERIHIVQQLCPVYDPDTMTSVRILCAVLPRRQTIVAVPTRYQSAASAAGPVASPSLTARFRTHFHVTPAALANSIRSALGLPEFRWTSVLSLPLDKGPWASMPSRWPEINAELCRLLPHALLRGKCDQWRFVFATALLGSDARVIEPLHPQGVPRNYPTSPEEATALRTLVATEVANGWLEPLSDSDAIKARRPAPLNVVPKSPAPDGTRRWRLVADNSETRHRYFDGTGLRPVGVNASVSGTSLPYPRTPSLGEVASALLGPEPPSLLASLDVSVGFKRIRLSAASSVLFTVRLDGTTYVTTASTMGASSSSSFMNSVTDAVAQALSTADTKILAFCDDLLLAIRSDPDKAAGEVDRVRDAMSQLGIPPQSEKTALPSSSIEWVGTRLFAAGPHGPARLAMKDAAVSEAAAVLTALTRDAADRELLAKVVGRLTWFSVICKPIRPLLRDIRLALADAPDRTAPLGSRATTAARYLLRVVPGISRPVRAEYALRLSRPPDQFPSLVVVTDASSTGFGFVLFDLRRTVNAKVNGLTRRCVDVTLFKGTWRSDIPQSVRSEFACAAIAVVVASSVAPGGNARLLSDSTTVVGGFNRMSPSARSAHSDDIAVPLALTLLRSRLVVHADHIQGSLNTVADFLSRVSPNGDDSIQVTPAFRVYADAAERTGLTLPFGKTAAATISTAFLYIGAARPQRFATATVASYYHNVIRLARLMLMEPDAATSRLVGSLVTKRIQRWGRPTIDKRGVFSRGDVVRAISLATVDPAVAAATAACWDAVSRAGSLLTRQSPGSRSDPTPRAQARVLKRRPFLVVELQVFEKMSKSWERLLFDTDPSSPQYNPTAVGAAAAIERLMAVRRSPSEPLWRKRDGTHVVPSDLVAALQAANPHLRMCRITPHSFRISAASWLVNQAHVSRERVAALGRWHDPKSLDTYIRVNTVVPEFTRLDRSAMP</sequence>
<dbReference type="Proteomes" id="UP000325113">
    <property type="component" value="Unassembled WGS sequence"/>
</dbReference>
<dbReference type="InterPro" id="IPR011010">
    <property type="entry name" value="DNA_brk_join_enz"/>
</dbReference>
<dbReference type="InterPro" id="IPR043502">
    <property type="entry name" value="DNA/RNA_pol_sf"/>
</dbReference>
<dbReference type="GO" id="GO:0003677">
    <property type="term" value="F:DNA binding"/>
    <property type="evidence" value="ECO:0007669"/>
    <property type="project" value="InterPro"/>
</dbReference>
<dbReference type="PANTHER" id="PTHR33050">
    <property type="entry name" value="REVERSE TRANSCRIPTASE DOMAIN-CONTAINING PROTEIN"/>
    <property type="match status" value="1"/>
</dbReference>
<evidence type="ECO:0000256" key="1">
    <source>
        <dbReference type="ARBA" id="ARBA00023172"/>
    </source>
</evidence>
<dbReference type="Gene3D" id="3.30.70.270">
    <property type="match status" value="1"/>
</dbReference>
<dbReference type="InterPro" id="IPR043128">
    <property type="entry name" value="Rev_trsase/Diguanyl_cyclase"/>
</dbReference>
<feature type="domain" description="Reverse transcriptase" evidence="2">
    <location>
        <begin position="569"/>
        <end position="777"/>
    </location>
</feature>
<dbReference type="InterPro" id="IPR052055">
    <property type="entry name" value="Hepadnavirus_pol/RT"/>
</dbReference>
<evidence type="ECO:0000313" key="4">
    <source>
        <dbReference type="Proteomes" id="UP000325113"/>
    </source>
</evidence>
<protein>
    <recommendedName>
        <fullName evidence="2">Reverse transcriptase domain-containing protein</fullName>
    </recommendedName>
</protein>
<comment type="caution">
    <text evidence="3">The sequence shown here is derived from an EMBL/GenBank/DDBJ whole genome shotgun (WGS) entry which is preliminary data.</text>
</comment>
<dbReference type="SUPFAM" id="SSF56349">
    <property type="entry name" value="DNA breaking-rejoining enzymes"/>
    <property type="match status" value="1"/>
</dbReference>
<proteinExistence type="predicted"/>
<evidence type="ECO:0000259" key="2">
    <source>
        <dbReference type="PROSITE" id="PS50878"/>
    </source>
</evidence>
<evidence type="ECO:0000313" key="3">
    <source>
        <dbReference type="EMBL" id="KAA0162132.1"/>
    </source>
</evidence>
<dbReference type="SUPFAM" id="SSF56672">
    <property type="entry name" value="DNA/RNA polymerases"/>
    <property type="match status" value="1"/>
</dbReference>
<keyword evidence="1" id="KW-0233">DNA recombination</keyword>
<dbReference type="Gene3D" id="1.10.443.10">
    <property type="entry name" value="Intergrase catalytic core"/>
    <property type="match status" value="1"/>
</dbReference>
<dbReference type="PROSITE" id="PS50878">
    <property type="entry name" value="RT_POL"/>
    <property type="match status" value="1"/>
</dbReference>
<dbReference type="PANTHER" id="PTHR33050:SF7">
    <property type="entry name" value="RIBONUCLEASE H"/>
    <property type="match status" value="1"/>
</dbReference>
<gene>
    <name evidence="3" type="ORF">FNF31_03367</name>
</gene>
<dbReference type="InterPro" id="IPR000477">
    <property type="entry name" value="RT_dom"/>
</dbReference>
<dbReference type="GO" id="GO:0015074">
    <property type="term" value="P:DNA integration"/>
    <property type="evidence" value="ECO:0007669"/>
    <property type="project" value="InterPro"/>
</dbReference>
<dbReference type="Pfam" id="PF00078">
    <property type="entry name" value="RVT_1"/>
    <property type="match status" value="1"/>
</dbReference>
<dbReference type="EMBL" id="VLTM01000029">
    <property type="protein sequence ID" value="KAA0162132.1"/>
    <property type="molecule type" value="Genomic_DNA"/>
</dbReference>
<accession>A0A5A8D988</accession>
<dbReference type="Gene3D" id="3.10.10.10">
    <property type="entry name" value="HIV Type 1 Reverse Transcriptase, subunit A, domain 1"/>
    <property type="match status" value="1"/>
</dbReference>
<reference evidence="3 4" key="1">
    <citation type="submission" date="2019-07" db="EMBL/GenBank/DDBJ databases">
        <title>Genomes of Cafeteria roenbergensis.</title>
        <authorList>
            <person name="Fischer M.G."/>
            <person name="Hackl T."/>
            <person name="Roman M."/>
        </authorList>
    </citation>
    <scope>NUCLEOTIDE SEQUENCE [LARGE SCALE GENOMIC DNA]</scope>
    <source>
        <strain evidence="3 4">Cflag</strain>
    </source>
</reference>
<dbReference type="GO" id="GO:0006310">
    <property type="term" value="P:DNA recombination"/>
    <property type="evidence" value="ECO:0007669"/>
    <property type="project" value="UniProtKB-KW"/>
</dbReference>